<comment type="caution">
    <text evidence="3">The sequence shown here is derived from an EMBL/GenBank/DDBJ whole genome shotgun (WGS) entry which is preliminary data.</text>
</comment>
<reference evidence="3" key="1">
    <citation type="submission" date="2021-03" db="EMBL/GenBank/DDBJ databases">
        <authorList>
            <person name="Tagirdzhanova G."/>
        </authorList>
    </citation>
    <scope>NUCLEOTIDE SEQUENCE</scope>
</reference>
<sequence length="344" mass="35242">MLVTKSVVFGLMSLAYTVSATKVTGKPILAKRQAAVTVTNGDCTAICDAVTSDCDVWCQEMGSTALITTISATSTSMSTVTPTVTPMVTATVTTTNSQCTEVCDLDVLEGEIDCSFECDIGFSTTMPSIPESTSSTRAALNQRTVFSTVHDDCTAVCWNLMPGTECDVQCSGDFKTKMPVPTKAAIVISLEARENVQAQKVREARLARKFGGLAARDDTINVTVTSIAELSQASAAAVSALSEALAFLSSVAKAGPISANATAARAALTGSVPLVTATTTTTTTPSETTNASTTTIESASAASGAGIVTTIPFSATGTAPGYTFSTGLVLFLLVALAANVAFLI</sequence>
<feature type="transmembrane region" description="Helical" evidence="1">
    <location>
        <begin position="322"/>
        <end position="343"/>
    </location>
</feature>
<dbReference type="AlphaFoldDB" id="A0A8H3ITD9"/>
<keyword evidence="2" id="KW-0732">Signal</keyword>
<keyword evidence="1" id="KW-0472">Membrane</keyword>
<feature type="chain" id="PRO_5034637504" evidence="2">
    <location>
        <begin position="21"/>
        <end position="344"/>
    </location>
</feature>
<evidence type="ECO:0000313" key="4">
    <source>
        <dbReference type="Proteomes" id="UP000664534"/>
    </source>
</evidence>
<keyword evidence="1" id="KW-1133">Transmembrane helix</keyword>
<keyword evidence="1" id="KW-0812">Transmembrane</keyword>
<evidence type="ECO:0000256" key="2">
    <source>
        <dbReference type="SAM" id="SignalP"/>
    </source>
</evidence>
<keyword evidence="4" id="KW-1185">Reference proteome</keyword>
<dbReference type="EMBL" id="CAJPDT010000045">
    <property type="protein sequence ID" value="CAF9926990.1"/>
    <property type="molecule type" value="Genomic_DNA"/>
</dbReference>
<dbReference type="OrthoDB" id="10443473at2759"/>
<protein>
    <submittedName>
        <fullName evidence="3">Uncharacterized protein</fullName>
    </submittedName>
</protein>
<proteinExistence type="predicted"/>
<organism evidence="3 4">
    <name type="scientific">Imshaugia aleurites</name>
    <dbReference type="NCBI Taxonomy" id="172621"/>
    <lineage>
        <taxon>Eukaryota</taxon>
        <taxon>Fungi</taxon>
        <taxon>Dikarya</taxon>
        <taxon>Ascomycota</taxon>
        <taxon>Pezizomycotina</taxon>
        <taxon>Lecanoromycetes</taxon>
        <taxon>OSLEUM clade</taxon>
        <taxon>Lecanoromycetidae</taxon>
        <taxon>Lecanorales</taxon>
        <taxon>Lecanorineae</taxon>
        <taxon>Parmeliaceae</taxon>
        <taxon>Imshaugia</taxon>
    </lineage>
</organism>
<name>A0A8H3ITD9_9LECA</name>
<gene>
    <name evidence="3" type="ORF">IMSHALPRED_007093</name>
</gene>
<feature type="signal peptide" evidence="2">
    <location>
        <begin position="1"/>
        <end position="20"/>
    </location>
</feature>
<accession>A0A8H3ITD9</accession>
<evidence type="ECO:0000313" key="3">
    <source>
        <dbReference type="EMBL" id="CAF9926990.1"/>
    </source>
</evidence>
<evidence type="ECO:0000256" key="1">
    <source>
        <dbReference type="SAM" id="Phobius"/>
    </source>
</evidence>
<dbReference type="Proteomes" id="UP000664534">
    <property type="component" value="Unassembled WGS sequence"/>
</dbReference>